<evidence type="ECO:0000313" key="5">
    <source>
        <dbReference type="EMBL" id="ACU04937.1"/>
    </source>
</evidence>
<dbReference type="STRING" id="485917.Phep_2736"/>
<evidence type="ECO:0000256" key="1">
    <source>
        <dbReference type="ARBA" id="ARBA00004370"/>
    </source>
</evidence>
<feature type="chain" id="PRO_5005668863" evidence="3">
    <location>
        <begin position="20"/>
        <end position="417"/>
    </location>
</feature>
<reference evidence="5 6" key="1">
    <citation type="journal article" date="2009" name="Stand. Genomic Sci.">
        <title>Complete genome sequence of Pedobacter heparinus type strain (HIM 762-3).</title>
        <authorList>
            <person name="Han C."/>
            <person name="Spring S."/>
            <person name="Lapidus A."/>
            <person name="Del Rio T.G."/>
            <person name="Tice H."/>
            <person name="Copeland A."/>
            <person name="Cheng J.F."/>
            <person name="Lucas S."/>
            <person name="Chen F."/>
            <person name="Nolan M."/>
            <person name="Bruce D."/>
            <person name="Goodwin L."/>
            <person name="Pitluck S."/>
            <person name="Ivanova N."/>
            <person name="Mavromatis K."/>
            <person name="Mikhailova N."/>
            <person name="Pati A."/>
            <person name="Chen A."/>
            <person name="Palaniappan K."/>
            <person name="Land M."/>
            <person name="Hauser L."/>
            <person name="Chang Y.J."/>
            <person name="Jeffries C.C."/>
            <person name="Saunders E."/>
            <person name="Chertkov O."/>
            <person name="Brettin T."/>
            <person name="Goker M."/>
            <person name="Rohde M."/>
            <person name="Bristow J."/>
            <person name="Eisen J.A."/>
            <person name="Markowitz V."/>
            <person name="Hugenholtz P."/>
            <person name="Kyrpides N.C."/>
            <person name="Klenk H.P."/>
            <person name="Detter J.C."/>
        </authorList>
    </citation>
    <scope>NUCLEOTIDE SEQUENCE [LARGE SCALE GENOMIC DNA]</scope>
    <source>
        <strain evidence="6">ATCC 13125 / DSM 2366 / CIP 104194 / JCM 7457 / NBRC 12017 / NCIMB 9290 / NRRL B-14731 / HIM 762-3</strain>
    </source>
</reference>
<dbReference type="OrthoDB" id="9798166at2"/>
<dbReference type="PANTHER" id="PTHR46825:SF11">
    <property type="entry name" value="PENICILLIN-BINDING PROTEIN 4"/>
    <property type="match status" value="1"/>
</dbReference>
<dbReference type="InterPro" id="IPR050491">
    <property type="entry name" value="AmpC-like"/>
</dbReference>
<feature type="signal peptide" evidence="3">
    <location>
        <begin position="1"/>
        <end position="19"/>
    </location>
</feature>
<dbReference type="HOGENOM" id="CLU_020027_0_4_10"/>
<accession>C6Y110</accession>
<gene>
    <name evidence="5" type="ordered locus">Phep_2736</name>
</gene>
<keyword evidence="3" id="KW-0732">Signal</keyword>
<protein>
    <submittedName>
        <fullName evidence="5">Beta-lactamase</fullName>
    </submittedName>
</protein>
<dbReference type="Proteomes" id="UP000000852">
    <property type="component" value="Chromosome"/>
</dbReference>
<evidence type="ECO:0000256" key="3">
    <source>
        <dbReference type="SAM" id="SignalP"/>
    </source>
</evidence>
<proteinExistence type="predicted"/>
<dbReference type="EMBL" id="CP001681">
    <property type="protein sequence ID" value="ACU04937.1"/>
    <property type="molecule type" value="Genomic_DNA"/>
</dbReference>
<evidence type="ECO:0000259" key="4">
    <source>
        <dbReference type="Pfam" id="PF00144"/>
    </source>
</evidence>
<dbReference type="Pfam" id="PF00144">
    <property type="entry name" value="Beta-lactamase"/>
    <property type="match status" value="1"/>
</dbReference>
<dbReference type="InterPro" id="IPR001466">
    <property type="entry name" value="Beta-lactam-related"/>
</dbReference>
<evidence type="ECO:0000256" key="2">
    <source>
        <dbReference type="ARBA" id="ARBA00023136"/>
    </source>
</evidence>
<dbReference type="KEGG" id="phe:Phep_2736"/>
<name>C6Y110_PEDHD</name>
<dbReference type="PANTHER" id="PTHR46825">
    <property type="entry name" value="D-ALANYL-D-ALANINE-CARBOXYPEPTIDASE/ENDOPEPTIDASE AMPH"/>
    <property type="match status" value="1"/>
</dbReference>
<keyword evidence="6" id="KW-1185">Reference proteome</keyword>
<dbReference type="SUPFAM" id="SSF56601">
    <property type="entry name" value="beta-lactamase/transpeptidase-like"/>
    <property type="match status" value="1"/>
</dbReference>
<evidence type="ECO:0000313" key="6">
    <source>
        <dbReference type="Proteomes" id="UP000000852"/>
    </source>
</evidence>
<dbReference type="eggNOG" id="COG1680">
    <property type="taxonomic scope" value="Bacteria"/>
</dbReference>
<comment type="subcellular location">
    <subcellularLocation>
        <location evidence="1">Membrane</location>
    </subcellularLocation>
</comment>
<dbReference type="AlphaFoldDB" id="C6Y110"/>
<organism evidence="5 6">
    <name type="scientific">Pedobacter heparinus (strain ATCC 13125 / DSM 2366 / CIP 104194 / JCM 7457 / NBRC 12017 / NCIMB 9290 / NRRL B-14731 / HIM 762-3)</name>
    <dbReference type="NCBI Taxonomy" id="485917"/>
    <lineage>
        <taxon>Bacteria</taxon>
        <taxon>Pseudomonadati</taxon>
        <taxon>Bacteroidota</taxon>
        <taxon>Sphingobacteriia</taxon>
        <taxon>Sphingobacteriales</taxon>
        <taxon>Sphingobacteriaceae</taxon>
        <taxon>Pedobacter</taxon>
    </lineage>
</organism>
<feature type="domain" description="Beta-lactamase-related" evidence="4">
    <location>
        <begin position="39"/>
        <end position="305"/>
    </location>
</feature>
<dbReference type="InterPro" id="IPR012338">
    <property type="entry name" value="Beta-lactam/transpept-like"/>
</dbReference>
<dbReference type="Gene3D" id="3.40.710.10">
    <property type="entry name" value="DD-peptidase/beta-lactamase superfamily"/>
    <property type="match status" value="1"/>
</dbReference>
<keyword evidence="2" id="KW-0472">Membrane</keyword>
<dbReference type="RefSeq" id="WP_015808548.1">
    <property type="nucleotide sequence ID" value="NC_013061.1"/>
</dbReference>
<sequence>MKTRLLFLLFLLCSIAGKAQRNYSTVLQSYLNAQEKVHGFGGAVFITKKGKVVLEKAFGQANREGNIPNSIQTKFRIGSITKQFTAAAILQLQETGKLNVGDKLSKYFSDYPKGDSVTLHMLLNHTSGIKDFISIPRISSFSTLSDPRDSVIAAVKKEPYDFSPGTKYNYSNSGYFLLGCIIEKVSGEPYSTYILNNLIKKAGLLNTSVDRSMNIPFSAGAMVSTVEDLYKWNKSLFGGKVISPAMFTMMTTRNLNRYGYGLVVDSLYNRKLIGHSGVIAEFLSYDFIFPDEDTHVIILSNSDTNLAAISSAINAILFDKEVINPYKHVELKVDVKNFERFLGKYQTDIGVFELIIKDNKLFRRTKGGDMELKPESETQLFFSDGSDRQLNFVLDGRNVIKAQIIRDGVVQEVKKIN</sequence>